<dbReference type="Proteomes" id="UP000000270">
    <property type="component" value="Chromosome"/>
</dbReference>
<keyword evidence="3 12" id="KW-0997">Cell inner membrane</keyword>
<evidence type="ECO:0000256" key="10">
    <source>
        <dbReference type="ARBA" id="ARBA00035120"/>
    </source>
</evidence>
<dbReference type="AlphaFoldDB" id="A8IAM2"/>
<comment type="activity regulation">
    <text evidence="12">Na(+) is not transported, but it plays an essential structural role and its presence is essential for fluoride channel function.</text>
</comment>
<reference evidence="13 14" key="1">
    <citation type="journal article" date="2007" name="Appl. Environ. Microbiol.">
        <title>Rhizobial factors required for stem nodule maturation and maintenance in Sesbania rostrata-Azorhizobium caulinodans ORS571 symbiosis.</title>
        <authorList>
            <person name="Suzuki S."/>
            <person name="Aono T."/>
            <person name="Lee KB."/>
            <person name="Suzuki T."/>
            <person name="Liu CT."/>
            <person name="Miwa H."/>
            <person name="Wakao S."/>
            <person name="Iki T."/>
            <person name="Oyaizu H."/>
        </authorList>
    </citation>
    <scope>NUCLEOTIDE SEQUENCE [LARGE SCALE GENOMIC DNA]</scope>
    <source>
        <strain evidence="14">ATCC 43989 / DSM 5975 / JCM 20966 / LMG 6465 / NBRC 14845 / NCIMB 13405 / ORS 571</strain>
    </source>
</reference>
<comment type="function">
    <text evidence="12">Fluoride-specific ion channel. Important for reducing fluoride concentration in the cell, thus reducing its toxicity.</text>
</comment>
<dbReference type="GO" id="GO:0140114">
    <property type="term" value="P:cellular detoxification of fluoride"/>
    <property type="evidence" value="ECO:0007669"/>
    <property type="project" value="UniProtKB-UniRule"/>
</dbReference>
<comment type="subcellular location">
    <subcellularLocation>
        <location evidence="12">Cell inner membrane</location>
        <topology evidence="12">Multi-pass membrane protein</topology>
    </subcellularLocation>
    <subcellularLocation>
        <location evidence="1">Cell membrane</location>
        <topology evidence="1">Multi-pass membrane protein</topology>
    </subcellularLocation>
</comment>
<dbReference type="InterPro" id="IPR003691">
    <property type="entry name" value="FluC"/>
</dbReference>
<keyword evidence="4 12" id="KW-0812">Transmembrane</keyword>
<dbReference type="HOGENOM" id="CLU_114342_3_0_5"/>
<dbReference type="NCBIfam" id="NF010794">
    <property type="entry name" value="PRK14198.1"/>
    <property type="match status" value="1"/>
</dbReference>
<dbReference type="GO" id="GO:0046872">
    <property type="term" value="F:metal ion binding"/>
    <property type="evidence" value="ECO:0007669"/>
    <property type="project" value="UniProtKB-KW"/>
</dbReference>
<keyword evidence="14" id="KW-1185">Reference proteome</keyword>
<dbReference type="GO" id="GO:0062054">
    <property type="term" value="F:fluoride channel activity"/>
    <property type="evidence" value="ECO:0007669"/>
    <property type="project" value="UniProtKB-UniRule"/>
</dbReference>
<accession>A8IAM2</accession>
<reference evidence="13 14" key="6">
    <citation type="journal article" date="2011" name="Appl. Environ. Microbiol.">
        <title>Involvement of the azorhizobial chromosome partition gene (parA) in the onset of bacteroid differentiation during Sesbania rostrata stem nodule development.</title>
        <authorList>
            <person name="Liu CT."/>
            <person name="Lee KB."/>
            <person name="Wang YS."/>
            <person name="Peng MH."/>
            <person name="Lee KT."/>
            <person name="Suzuki S."/>
            <person name="Suzuki T."/>
            <person name="Oyaizu H."/>
        </authorList>
    </citation>
    <scope>NUCLEOTIDE SEQUENCE [LARGE SCALE GENOMIC DNA]</scope>
    <source>
        <strain evidence="14">ATCC 43989 / DSM 5975 / JCM 20966 / LMG 6465 / NBRC 14845 / NCIMB 13405 / ORS 571</strain>
    </source>
</reference>
<keyword evidence="5 12" id="KW-1133">Transmembrane helix</keyword>
<proteinExistence type="inferred from homology"/>
<reference evidence="14" key="2">
    <citation type="submission" date="2007-04" db="EMBL/GenBank/DDBJ databases">
        <title>Complete genome sequence of the nitrogen-fixing bacterium Azorhizobium caulinodans ORS571.</title>
        <authorList>
            <person name="Lee K.B."/>
            <person name="Backer P.D."/>
            <person name="Aono T."/>
            <person name="Liu C.T."/>
            <person name="Suzuki S."/>
            <person name="Suzuki T."/>
            <person name="Kaneko T."/>
            <person name="Yamada M."/>
            <person name="Tabata S."/>
            <person name="Kupfer D.M."/>
            <person name="Najar F.Z."/>
            <person name="Wiley G.B."/>
            <person name="Roe B."/>
            <person name="Binnewies T."/>
            <person name="Ussery D."/>
            <person name="Vereecke D."/>
            <person name="Gevers D."/>
            <person name="Holsters M."/>
            <person name="Oyaizu H."/>
        </authorList>
    </citation>
    <scope>NUCLEOTIDE SEQUENCE [LARGE SCALE GENOMIC DNA]</scope>
    <source>
        <strain evidence="14">ATCC 43989 / DSM 5975 / JCM 20966 / LMG 6465 / NBRC 14845 / NCIMB 13405 / ORS 571</strain>
    </source>
</reference>
<name>A8IAM2_AZOC5</name>
<reference evidence="13 14" key="3">
    <citation type="journal article" date="2008" name="BMC Genomics">
        <title>The genome of the versatile nitrogen fixer Azorhizobium caulinodans ORS571.</title>
        <authorList>
            <person name="Lee KB."/>
            <person name="Backer P.D."/>
            <person name="Aono T."/>
            <person name="Liu CT."/>
            <person name="Suzuki S."/>
            <person name="Suzuki T."/>
            <person name="Kaneko T."/>
            <person name="Yamada M."/>
            <person name="Tabata S."/>
            <person name="Kupfer D.M."/>
            <person name="Najar F.Z."/>
            <person name="Wiley G.B."/>
            <person name="Roe B."/>
            <person name="Binnewies T.T."/>
            <person name="Ussery D.W."/>
            <person name="D'Haeze W."/>
            <person name="Herder J.D."/>
            <person name="Gevers D."/>
            <person name="Vereecke D."/>
            <person name="Holsters M."/>
            <person name="Oyaizu H."/>
        </authorList>
    </citation>
    <scope>NUCLEOTIDE SEQUENCE [LARGE SCALE GENOMIC DNA]</scope>
    <source>
        <strain evidence="14">ATCC 43989 / DSM 5975 / JCM 20966 / LMG 6465 / NBRC 14845 / NCIMB 13405 / ORS 571</strain>
    </source>
</reference>
<keyword evidence="6 12" id="KW-0915">Sodium</keyword>
<dbReference type="HAMAP" id="MF_00454">
    <property type="entry name" value="FluC"/>
    <property type="match status" value="1"/>
</dbReference>
<evidence type="ECO:0000313" key="13">
    <source>
        <dbReference type="EMBL" id="BAF88523.1"/>
    </source>
</evidence>
<organism evidence="13 14">
    <name type="scientific">Azorhizobium caulinodans (strain ATCC 43989 / DSM 5975 / JCM 20966 / LMG 6465 / NBRC 14845 / NCIMB 13405 / ORS 571)</name>
    <dbReference type="NCBI Taxonomy" id="438753"/>
    <lineage>
        <taxon>Bacteria</taxon>
        <taxon>Pseudomonadati</taxon>
        <taxon>Pseudomonadota</taxon>
        <taxon>Alphaproteobacteria</taxon>
        <taxon>Hyphomicrobiales</taxon>
        <taxon>Xanthobacteraceae</taxon>
        <taxon>Azorhizobium</taxon>
    </lineage>
</organism>
<feature type="transmembrane region" description="Helical" evidence="12">
    <location>
        <begin position="27"/>
        <end position="47"/>
    </location>
</feature>
<sequence length="156" mass="16476">MRSRSVILPGGAALCSNLLQRSMRANMIPAVLVFLGAGFGGLMRHIVNITTVRLFGTLSFPFATMFINVLGCFIMGALTAAFAMRAGQGSFWTQHVRLLLTTGMLGGFTTFSTFSLEFAVLVERGEMGPAAAYAVGSLVLCLVGVFAGLSLIRAMG</sequence>
<keyword evidence="9 12" id="KW-0407">Ion channel</keyword>
<feature type="transmembrane region" description="Helical" evidence="12">
    <location>
        <begin position="96"/>
        <end position="118"/>
    </location>
</feature>
<protein>
    <recommendedName>
        <fullName evidence="12">Fluoride-specific ion channel FluC</fullName>
    </recommendedName>
</protein>
<gene>
    <name evidence="12 13" type="primary">crcB</name>
    <name evidence="12" type="synonym">fluC</name>
    <name evidence="13" type="ordered locus">AZC_2525</name>
</gene>
<evidence type="ECO:0000256" key="5">
    <source>
        <dbReference type="ARBA" id="ARBA00022989"/>
    </source>
</evidence>
<keyword evidence="8 12" id="KW-0472">Membrane</keyword>
<feature type="binding site" evidence="12">
    <location>
        <position position="106"/>
    </location>
    <ligand>
        <name>Na(+)</name>
        <dbReference type="ChEBI" id="CHEBI:29101"/>
        <note>structural</note>
    </ligand>
</feature>
<evidence type="ECO:0000256" key="12">
    <source>
        <dbReference type="HAMAP-Rule" id="MF_00454"/>
    </source>
</evidence>
<dbReference type="PANTHER" id="PTHR28259:SF1">
    <property type="entry name" value="FLUORIDE EXPORT PROTEIN 1-RELATED"/>
    <property type="match status" value="1"/>
</dbReference>
<evidence type="ECO:0000256" key="7">
    <source>
        <dbReference type="ARBA" id="ARBA00023065"/>
    </source>
</evidence>
<feature type="binding site" evidence="12">
    <location>
        <position position="109"/>
    </location>
    <ligand>
        <name>Na(+)</name>
        <dbReference type="ChEBI" id="CHEBI:29101"/>
        <note>structural</note>
    </ligand>
</feature>
<reference evidence="13 14" key="5">
    <citation type="journal article" date="2010" name="Appl. Environ. Microbiol.">
        <title>phrR-like gene praR of Azorhizobium caulinodans ORS571 is essential for symbiosis with Sesbania rostrata and is involved in expression of reb genes.</title>
        <authorList>
            <person name="Akiba N."/>
            <person name="Aono T."/>
            <person name="Toyazaki H."/>
            <person name="Sato S."/>
            <person name="Oyaizu H."/>
        </authorList>
    </citation>
    <scope>NUCLEOTIDE SEQUENCE [LARGE SCALE GENOMIC DNA]</scope>
    <source>
        <strain evidence="14">ATCC 43989 / DSM 5975 / JCM 20966 / LMG 6465 / NBRC 14845 / NCIMB 13405 / ORS 571</strain>
    </source>
</reference>
<feature type="transmembrane region" description="Helical" evidence="12">
    <location>
        <begin position="130"/>
        <end position="152"/>
    </location>
</feature>
<keyword evidence="7 12" id="KW-0406">Ion transport</keyword>
<dbReference type="EMBL" id="AP009384">
    <property type="protein sequence ID" value="BAF88523.1"/>
    <property type="molecule type" value="Genomic_DNA"/>
</dbReference>
<evidence type="ECO:0000256" key="9">
    <source>
        <dbReference type="ARBA" id="ARBA00023303"/>
    </source>
</evidence>
<evidence type="ECO:0000256" key="2">
    <source>
        <dbReference type="ARBA" id="ARBA00022475"/>
    </source>
</evidence>
<dbReference type="PANTHER" id="PTHR28259">
    <property type="entry name" value="FLUORIDE EXPORT PROTEIN 1-RELATED"/>
    <property type="match status" value="1"/>
</dbReference>
<evidence type="ECO:0000256" key="1">
    <source>
        <dbReference type="ARBA" id="ARBA00004651"/>
    </source>
</evidence>
<feature type="transmembrane region" description="Helical" evidence="12">
    <location>
        <begin position="59"/>
        <end position="84"/>
    </location>
</feature>
<keyword evidence="2 12" id="KW-1003">Cell membrane</keyword>
<keyword evidence="12" id="KW-0813">Transport</keyword>
<evidence type="ECO:0000256" key="4">
    <source>
        <dbReference type="ARBA" id="ARBA00022692"/>
    </source>
</evidence>
<comment type="catalytic activity">
    <reaction evidence="11">
        <text>fluoride(in) = fluoride(out)</text>
        <dbReference type="Rhea" id="RHEA:76159"/>
        <dbReference type="ChEBI" id="CHEBI:17051"/>
    </reaction>
    <physiologicalReaction direction="left-to-right" evidence="11">
        <dbReference type="Rhea" id="RHEA:76160"/>
    </physiologicalReaction>
</comment>
<evidence type="ECO:0000256" key="3">
    <source>
        <dbReference type="ARBA" id="ARBA00022519"/>
    </source>
</evidence>
<reference evidence="13 14" key="4">
    <citation type="journal article" date="2009" name="Appl. Environ. Microbiol.">
        <title>Comparative genome-wide transcriptional profiling of Azorhizobium caulinodans ORS571 grown under free-living and symbiotic conditions.</title>
        <authorList>
            <person name="Tsukada S."/>
            <person name="Aono T."/>
            <person name="Akiba N."/>
            <person name="Lee KB."/>
            <person name="Liu CT."/>
            <person name="Toyazaki H."/>
            <person name="Oyaizu H."/>
        </authorList>
    </citation>
    <scope>NUCLEOTIDE SEQUENCE [LARGE SCALE GENOMIC DNA]</scope>
    <source>
        <strain evidence="14">ATCC 43989 / DSM 5975 / JCM 20966 / LMG 6465 / NBRC 14845 / NCIMB 13405 / ORS 571</strain>
    </source>
</reference>
<keyword evidence="12" id="KW-0479">Metal-binding</keyword>
<evidence type="ECO:0000256" key="6">
    <source>
        <dbReference type="ARBA" id="ARBA00023053"/>
    </source>
</evidence>
<dbReference type="STRING" id="438753.AZC_2525"/>
<comment type="similarity">
    <text evidence="10 12">Belongs to the fluoride channel Fluc/FEX (TC 1.A.43) family.</text>
</comment>
<evidence type="ECO:0000313" key="14">
    <source>
        <dbReference type="Proteomes" id="UP000000270"/>
    </source>
</evidence>
<dbReference type="Pfam" id="PF02537">
    <property type="entry name" value="CRCB"/>
    <property type="match status" value="1"/>
</dbReference>
<dbReference type="KEGG" id="azc:AZC_2525"/>
<evidence type="ECO:0000256" key="8">
    <source>
        <dbReference type="ARBA" id="ARBA00023136"/>
    </source>
</evidence>
<dbReference type="GO" id="GO:0005886">
    <property type="term" value="C:plasma membrane"/>
    <property type="evidence" value="ECO:0007669"/>
    <property type="project" value="UniProtKB-SubCell"/>
</dbReference>
<dbReference type="eggNOG" id="COG0239">
    <property type="taxonomic scope" value="Bacteria"/>
</dbReference>
<evidence type="ECO:0000256" key="11">
    <source>
        <dbReference type="ARBA" id="ARBA00035585"/>
    </source>
</evidence>
<dbReference type="NCBIfam" id="TIGR00494">
    <property type="entry name" value="crcB"/>
    <property type="match status" value="1"/>
</dbReference>